<feature type="domain" description="Rhamnogalacturonase A/B/Epimerase-like pectate lyase" evidence="1">
    <location>
        <begin position="189"/>
        <end position="260"/>
    </location>
</feature>
<keyword evidence="3" id="KW-1185">Reference proteome</keyword>
<reference evidence="2 3" key="1">
    <citation type="submission" date="2019-12" db="EMBL/GenBank/DDBJ databases">
        <title>Complete Genome Sequence of a Quorum-Sensing Bacterium,Rhodobacteraceae bacterium C31, Isolated from a marine microalgae symbiotic bacteria.</title>
        <authorList>
            <person name="Zhang Y."/>
        </authorList>
    </citation>
    <scope>NUCLEOTIDE SEQUENCE [LARGE SCALE GENOMIC DNA]</scope>
    <source>
        <strain evidence="2 3">C31</strain>
    </source>
</reference>
<dbReference type="InterPro" id="IPR011050">
    <property type="entry name" value="Pectin_lyase_fold/virulence"/>
</dbReference>
<dbReference type="Proteomes" id="UP000596387">
    <property type="component" value="Chromosome"/>
</dbReference>
<dbReference type="RefSeq" id="WP_023847826.1">
    <property type="nucleotide sequence ID" value="NZ_CP047166.1"/>
</dbReference>
<evidence type="ECO:0000259" key="1">
    <source>
        <dbReference type="Pfam" id="PF12708"/>
    </source>
</evidence>
<dbReference type="Gene3D" id="2.160.20.10">
    <property type="entry name" value="Single-stranded right-handed beta-helix, Pectin lyase-like"/>
    <property type="match status" value="1"/>
</dbReference>
<dbReference type="SUPFAM" id="SSF51126">
    <property type="entry name" value="Pectin lyase-like"/>
    <property type="match status" value="1"/>
</dbReference>
<evidence type="ECO:0000313" key="3">
    <source>
        <dbReference type="Proteomes" id="UP000596387"/>
    </source>
</evidence>
<sequence>MNKAITDGLVFMPQAFSGTNLGQWSRGDGVPGSDTYASLATAAFVPADADFGGCLEIQKTVSTQKLRFMGQTPLPTGCYLRVTARVKAVAGALPSVRIAGYAAQANGTAVSGVDTTGDAVALTTYGEVVEVSAIIGAGNREGVDLIWGTEAAYGHFGIDLTGANGGVVRIDDIVIEDATGAFLRTMMNWVDVRDYGAVGDGTTDDSAAFEAADADANGRRILVSAGTYRLNGTVSIYNPITFEGTVTMPVGAVLNLTKNFDIATYIEAFGGDEELAFKKAVQSLMNGADAESLDLGGRRISVTEPIDLAACVPNRESYAQRRVIRNGQLRAEDTGNWDPVTVTSTATYSASNEWRLTNVTNAANVPVGALITGAGVGREVYVRSVNVAAQEITLSQPLSDAVGTQSYTFTRFQYLLDFSGFERINVFELEGLEFQCQGLASGLMLAPLGAVNVIRNCYFNRPAQRGITSIGDACQGLLVDLCQFISTEGGAEVQDRTTVAMNVNANDVKIRSCRASQFRHFVVMSGAHNTIMGNHFFQGGASNNGGRTAGIVLTLRACNTQITGNYVDNCSIEWTNEREPEPDFSGGFGFAGLSITNNVMLSSDCAPWFSHIVVKPYGTGHYVNGLNVSGNTFRCVGTYINRVERVDTSYAPLDLGKMRSVSFAGNTYHNIEYGAKNPLRVDHDQNTHANVWEVDTDNRLPFNGHAMGVEGLVTTTRPRDAGNITRSHMPYTQPEQGAGKDKVNVVWPEPMLGDVTLSIRMDR</sequence>
<dbReference type="EMBL" id="CP047166">
    <property type="protein sequence ID" value="QRF65343.1"/>
    <property type="molecule type" value="Genomic_DNA"/>
</dbReference>
<gene>
    <name evidence="2" type="ORF">GQA70_02845</name>
</gene>
<evidence type="ECO:0000313" key="2">
    <source>
        <dbReference type="EMBL" id="QRF65343.1"/>
    </source>
</evidence>
<protein>
    <submittedName>
        <fullName evidence="2">Right-handed parallel beta-helix repeat-containing protein</fullName>
    </submittedName>
</protein>
<organism evidence="2 3">
    <name type="scientific">Ponticoccus alexandrii</name>
    <dbReference type="NCBI Taxonomy" id="1943633"/>
    <lineage>
        <taxon>Bacteria</taxon>
        <taxon>Pseudomonadati</taxon>
        <taxon>Pseudomonadota</taxon>
        <taxon>Alphaproteobacteria</taxon>
        <taxon>Rhodobacterales</taxon>
        <taxon>Roseobacteraceae</taxon>
        <taxon>Ponticoccus</taxon>
    </lineage>
</organism>
<dbReference type="InterPro" id="IPR024535">
    <property type="entry name" value="RHGA/B-epi-like_pectate_lyase"/>
</dbReference>
<dbReference type="InterPro" id="IPR012334">
    <property type="entry name" value="Pectin_lyas_fold"/>
</dbReference>
<proteinExistence type="predicted"/>
<accession>A0ABX7F490</accession>
<dbReference type="Pfam" id="PF12708">
    <property type="entry name" value="Pect-lyase_RHGA_epim"/>
    <property type="match status" value="1"/>
</dbReference>
<name>A0ABX7F490_9RHOB</name>